<dbReference type="GeneID" id="56031936"/>
<name>A0A7D5KWK0_9EURY</name>
<proteinExistence type="predicted"/>
<feature type="transmembrane region" description="Helical" evidence="1">
    <location>
        <begin position="273"/>
        <end position="293"/>
    </location>
</feature>
<sequence>MNEEFVHREEDGQFEPKDETYERISEFTESVLGNQDRVREYALTKTLSKLSIQAFALFFALAFYGMLLEYDIATIPAVIPDVPETVILPAAAACGAIAIVLTLVVLALSKKAIDLDFSERMLAEYHLAKAINAYEEDNHSTSITHLRKLDRSLDSSFSPYPFSNQAIISPHVTPAVSTYVANISQSETPEESLDRTLIPFAVTLIDHLSDQTHQRINSLSDDVAQTTSNTTIASVLVSSFSYVAFIKPIAVLVTWVTIVLVIGIHFAQRIGPIQGIATVVTLLGAPQLADYLFTKVFKQVMPYSHRVDTGE</sequence>
<accession>A0A7D5KWK0</accession>
<dbReference type="Proteomes" id="UP000509241">
    <property type="component" value="Chromosome"/>
</dbReference>
<dbReference type="EMBL" id="CP058601">
    <property type="protein sequence ID" value="QLG47622.1"/>
    <property type="molecule type" value="Genomic_DNA"/>
</dbReference>
<dbReference type="RefSeq" id="WP_179259364.1">
    <property type="nucleotide sequence ID" value="NZ_CP058601.1"/>
</dbReference>
<feature type="transmembrane region" description="Helical" evidence="1">
    <location>
        <begin position="249"/>
        <end position="267"/>
    </location>
</feature>
<evidence type="ECO:0000313" key="3">
    <source>
        <dbReference type="Proteomes" id="UP000509241"/>
    </source>
</evidence>
<evidence type="ECO:0000256" key="1">
    <source>
        <dbReference type="SAM" id="Phobius"/>
    </source>
</evidence>
<feature type="transmembrane region" description="Helical" evidence="1">
    <location>
        <begin position="47"/>
        <end position="67"/>
    </location>
</feature>
<reference evidence="2 3" key="1">
    <citation type="submission" date="2020-07" db="EMBL/GenBank/DDBJ databases">
        <authorList>
            <person name="Cui H."/>
        </authorList>
    </citation>
    <scope>NUCLEOTIDE SEQUENCE [LARGE SCALE GENOMIC DNA]</scope>
    <source>
        <strain evidence="2 3">YPL8</strain>
    </source>
</reference>
<keyword evidence="1" id="KW-0812">Transmembrane</keyword>
<feature type="transmembrane region" description="Helical" evidence="1">
    <location>
        <begin position="87"/>
        <end position="108"/>
    </location>
</feature>
<dbReference type="AlphaFoldDB" id="A0A7D5KWK0"/>
<gene>
    <name evidence="2" type="ORF">HYG82_01555</name>
</gene>
<evidence type="ECO:0000313" key="2">
    <source>
        <dbReference type="EMBL" id="QLG47622.1"/>
    </source>
</evidence>
<organism evidence="2 3">
    <name type="scientific">Natrinema halophilum</name>
    <dbReference type="NCBI Taxonomy" id="1699371"/>
    <lineage>
        <taxon>Archaea</taxon>
        <taxon>Methanobacteriati</taxon>
        <taxon>Methanobacteriota</taxon>
        <taxon>Stenosarchaea group</taxon>
        <taxon>Halobacteria</taxon>
        <taxon>Halobacteriales</taxon>
        <taxon>Natrialbaceae</taxon>
        <taxon>Natrinema</taxon>
    </lineage>
</organism>
<keyword evidence="1" id="KW-1133">Transmembrane helix</keyword>
<dbReference type="KEGG" id="haly:HYG82_01555"/>
<keyword evidence="1" id="KW-0472">Membrane</keyword>
<protein>
    <submittedName>
        <fullName evidence="2">Uncharacterized protein</fullName>
    </submittedName>
</protein>
<keyword evidence="3" id="KW-1185">Reference proteome</keyword>